<feature type="compositionally biased region" description="Low complexity" evidence="11">
    <location>
        <begin position="195"/>
        <end position="208"/>
    </location>
</feature>
<dbReference type="InterPro" id="IPR045128">
    <property type="entry name" value="PI31-like"/>
</dbReference>
<evidence type="ECO:0000259" key="13">
    <source>
        <dbReference type="Pfam" id="PF11566"/>
    </source>
</evidence>
<keyword evidence="4" id="KW-0488">Methylation</keyword>
<dbReference type="GO" id="GO:0070628">
    <property type="term" value="F:proteasome binding"/>
    <property type="evidence" value="ECO:0007669"/>
    <property type="project" value="InterPro"/>
</dbReference>
<sequence>MTLDTDDRRKAVLQAMADALPTHQKGDSTSDISSSYEVIGLLVHALMSSAKFRLVGFDEDKKIETECTSLAPRLPAKWNATFGSHTFVYVHSQRKSSSGATFVIRVDRLGGKLEIRGTGSEDGGKMHRVEIAAAREIVRSAGLPLRIKIDSDSGEEDRSDLVERLQGVFVSEGALDDLLDKIQRNIIQNLLAENETGGSEELSSTTTSAPAPDVILPRSIHDPFAAVDPPACPNPYPAPDVLDQPRNIPKPVPQGEFPPPGFDDEHEIQGPLRPLNAPGSGLGGLGGVGTGHDDLNPPGLGPHDPLRQSFVPSGGFGRQTGGHHGMNPTLDQLMYPGQSNDEFGDMSGNSMFNPPGARWDPTGPGGHPRRFGGHGGGNSGGFGGGHII</sequence>
<dbReference type="Proteomes" id="UP000033483">
    <property type="component" value="Unassembled WGS sequence"/>
</dbReference>
<evidence type="ECO:0000256" key="4">
    <source>
        <dbReference type="ARBA" id="ARBA00022481"/>
    </source>
</evidence>
<evidence type="ECO:0000256" key="8">
    <source>
        <dbReference type="ARBA" id="ARBA00022942"/>
    </source>
</evidence>
<dbReference type="AlphaFoldDB" id="A0A0F4Z9V7"/>
<name>A0A0F4Z9V7_9PEZI</name>
<evidence type="ECO:0000256" key="2">
    <source>
        <dbReference type="ARBA" id="ARBA00004496"/>
    </source>
</evidence>
<gene>
    <name evidence="14" type="ORF">TD95_003476</name>
</gene>
<comment type="function">
    <text evidence="10">Plays an important role in control of proteasome function. Inhibits the hydrolysis of protein and peptide substrates by the 20S proteasome. Also inhibits the activation of the proteasome by the proteasome regulatory proteins PA700 and PA28.</text>
</comment>
<feature type="compositionally biased region" description="Gly residues" evidence="11">
    <location>
        <begin position="314"/>
        <end position="324"/>
    </location>
</feature>
<feature type="domain" description="PI31 proteasome regulator N-terminal" evidence="13">
    <location>
        <begin position="29"/>
        <end position="194"/>
    </location>
</feature>
<evidence type="ECO:0000313" key="14">
    <source>
        <dbReference type="EMBL" id="KKA27279.1"/>
    </source>
</evidence>
<dbReference type="OrthoDB" id="68090at2759"/>
<accession>A0A0F4Z9V7</accession>
<evidence type="ECO:0000256" key="7">
    <source>
        <dbReference type="ARBA" id="ARBA00022824"/>
    </source>
</evidence>
<feature type="region of interest" description="Disordered" evidence="11">
    <location>
        <begin position="195"/>
        <end position="327"/>
    </location>
</feature>
<dbReference type="GO" id="GO:0043161">
    <property type="term" value="P:proteasome-mediated ubiquitin-dependent protein catabolic process"/>
    <property type="evidence" value="ECO:0007669"/>
    <property type="project" value="InterPro"/>
</dbReference>
<evidence type="ECO:0000313" key="15">
    <source>
        <dbReference type="Proteomes" id="UP000033483"/>
    </source>
</evidence>
<evidence type="ECO:0000256" key="9">
    <source>
        <dbReference type="ARBA" id="ARBA00022990"/>
    </source>
</evidence>
<organism evidence="14 15">
    <name type="scientific">Thielaviopsis punctulata</name>
    <dbReference type="NCBI Taxonomy" id="72032"/>
    <lineage>
        <taxon>Eukaryota</taxon>
        <taxon>Fungi</taxon>
        <taxon>Dikarya</taxon>
        <taxon>Ascomycota</taxon>
        <taxon>Pezizomycotina</taxon>
        <taxon>Sordariomycetes</taxon>
        <taxon>Hypocreomycetidae</taxon>
        <taxon>Microascales</taxon>
        <taxon>Ceratocystidaceae</taxon>
        <taxon>Thielaviopsis</taxon>
    </lineage>
</organism>
<keyword evidence="8" id="KW-0647">Proteasome</keyword>
<dbReference type="Gene3D" id="3.40.1000.30">
    <property type="match status" value="1"/>
</dbReference>
<dbReference type="PANTHER" id="PTHR13266:SF1">
    <property type="entry name" value="PROTEASOME INHIBITOR PI31 SUBUNIT"/>
    <property type="match status" value="1"/>
</dbReference>
<keyword evidence="15" id="KW-1185">Reference proteome</keyword>
<evidence type="ECO:0000256" key="6">
    <source>
        <dbReference type="ARBA" id="ARBA00022553"/>
    </source>
</evidence>
<evidence type="ECO:0000256" key="1">
    <source>
        <dbReference type="ARBA" id="ARBA00004240"/>
    </source>
</evidence>
<comment type="subcellular location">
    <subcellularLocation>
        <location evidence="2">Cytoplasm</location>
    </subcellularLocation>
    <subcellularLocation>
        <location evidence="1">Endoplasmic reticulum</location>
    </subcellularLocation>
</comment>
<dbReference type="PANTHER" id="PTHR13266">
    <property type="entry name" value="PROTEASOME INHIBITOR"/>
    <property type="match status" value="1"/>
</dbReference>
<evidence type="ECO:0000256" key="11">
    <source>
        <dbReference type="SAM" id="MobiDB-lite"/>
    </source>
</evidence>
<evidence type="ECO:0000256" key="5">
    <source>
        <dbReference type="ARBA" id="ARBA00022490"/>
    </source>
</evidence>
<protein>
    <submittedName>
        <fullName evidence="14">Uncharacterized protein</fullName>
    </submittedName>
</protein>
<dbReference type="GO" id="GO:0004866">
    <property type="term" value="F:endopeptidase inhibitor activity"/>
    <property type="evidence" value="ECO:0007669"/>
    <property type="project" value="InterPro"/>
</dbReference>
<keyword evidence="9" id="KW-0007">Acetylation</keyword>
<dbReference type="GO" id="GO:0005783">
    <property type="term" value="C:endoplasmic reticulum"/>
    <property type="evidence" value="ECO:0007669"/>
    <property type="project" value="UniProtKB-SubCell"/>
</dbReference>
<dbReference type="InterPro" id="IPR013886">
    <property type="entry name" value="PI31_Prot_C"/>
</dbReference>
<evidence type="ECO:0000259" key="12">
    <source>
        <dbReference type="Pfam" id="PF08577"/>
    </source>
</evidence>
<dbReference type="InterPro" id="IPR021625">
    <property type="entry name" value="PI31_Prot_N"/>
</dbReference>
<dbReference type="EMBL" id="LAEV01001794">
    <property type="protein sequence ID" value="KKA27279.1"/>
    <property type="molecule type" value="Genomic_DNA"/>
</dbReference>
<dbReference type="Pfam" id="PF11566">
    <property type="entry name" value="PI31_Prot_N"/>
    <property type="match status" value="1"/>
</dbReference>
<feature type="compositionally biased region" description="Pro residues" evidence="11">
    <location>
        <begin position="248"/>
        <end position="261"/>
    </location>
</feature>
<keyword evidence="6" id="KW-0597">Phosphoprotein</keyword>
<dbReference type="Pfam" id="PF08577">
    <property type="entry name" value="PI31_Prot_C"/>
    <property type="match status" value="1"/>
</dbReference>
<dbReference type="GO" id="GO:0000502">
    <property type="term" value="C:proteasome complex"/>
    <property type="evidence" value="ECO:0007669"/>
    <property type="project" value="UniProtKB-KW"/>
</dbReference>
<feature type="compositionally biased region" description="Gly residues" evidence="11">
    <location>
        <begin position="280"/>
        <end position="290"/>
    </location>
</feature>
<proteinExistence type="inferred from homology"/>
<evidence type="ECO:0000256" key="3">
    <source>
        <dbReference type="ARBA" id="ARBA00006405"/>
    </source>
</evidence>
<reference evidence="14 15" key="1">
    <citation type="submission" date="2015-03" db="EMBL/GenBank/DDBJ databases">
        <authorList>
            <person name="Radwan O."/>
            <person name="Al-Naeli F.A."/>
            <person name="Rendon G.A."/>
            <person name="Fields C."/>
        </authorList>
    </citation>
    <scope>NUCLEOTIDE SEQUENCE [LARGE SCALE GENOMIC DNA]</scope>
    <source>
        <strain evidence="14">CR-DP1</strain>
    </source>
</reference>
<comment type="similarity">
    <text evidence="3">Belongs to the proteasome inhibitor PI31 family.</text>
</comment>
<evidence type="ECO:0000256" key="10">
    <source>
        <dbReference type="ARBA" id="ARBA00024805"/>
    </source>
</evidence>
<keyword evidence="7" id="KW-0256">Endoplasmic reticulum</keyword>
<keyword evidence="5" id="KW-0963">Cytoplasm</keyword>
<feature type="domain" description="PI31 proteasome regulator C-terminal" evidence="12">
    <location>
        <begin position="291"/>
        <end position="364"/>
    </location>
</feature>
<comment type="caution">
    <text evidence="14">The sequence shown here is derived from an EMBL/GenBank/DDBJ whole genome shotgun (WGS) entry which is preliminary data.</text>
</comment>